<evidence type="ECO:0000313" key="3">
    <source>
        <dbReference type="Proteomes" id="UP001153069"/>
    </source>
</evidence>
<keyword evidence="3" id="KW-1185">Reference proteome</keyword>
<feature type="region of interest" description="Disordered" evidence="1">
    <location>
        <begin position="17"/>
        <end position="40"/>
    </location>
</feature>
<reference evidence="2" key="1">
    <citation type="submission" date="2020-06" db="EMBL/GenBank/DDBJ databases">
        <authorList>
            <consortium name="Plant Systems Biology data submission"/>
        </authorList>
    </citation>
    <scope>NUCLEOTIDE SEQUENCE</scope>
    <source>
        <strain evidence="2">D6</strain>
    </source>
</reference>
<accession>A0A9N8HCL5</accession>
<name>A0A9N8HCL5_9STRA</name>
<dbReference type="Proteomes" id="UP001153069">
    <property type="component" value="Unassembled WGS sequence"/>
</dbReference>
<protein>
    <submittedName>
        <fullName evidence="2">Uncharacterized protein</fullName>
    </submittedName>
</protein>
<gene>
    <name evidence="2" type="ORF">SEMRO_323_G117332.1</name>
</gene>
<evidence type="ECO:0000313" key="2">
    <source>
        <dbReference type="EMBL" id="CAB9507867.1"/>
    </source>
</evidence>
<comment type="caution">
    <text evidence="2">The sequence shown here is derived from an EMBL/GenBank/DDBJ whole genome shotgun (WGS) entry which is preliminary data.</text>
</comment>
<proteinExistence type="predicted"/>
<sequence length="116" mass="12852">MRWCCCLHNWRIADRVQKEPQAGQGEQEAETSNAKGTVDRCPHPSFVSNCPTQIWFRRILALFEQCPSRAEAMEAVDGTGIGASLLRPSPEINLLPFPFLVRLLITRPAGSDSLSG</sequence>
<dbReference type="AlphaFoldDB" id="A0A9N8HCL5"/>
<organism evidence="2 3">
    <name type="scientific">Seminavis robusta</name>
    <dbReference type="NCBI Taxonomy" id="568900"/>
    <lineage>
        <taxon>Eukaryota</taxon>
        <taxon>Sar</taxon>
        <taxon>Stramenopiles</taxon>
        <taxon>Ochrophyta</taxon>
        <taxon>Bacillariophyta</taxon>
        <taxon>Bacillariophyceae</taxon>
        <taxon>Bacillariophycidae</taxon>
        <taxon>Naviculales</taxon>
        <taxon>Naviculaceae</taxon>
        <taxon>Seminavis</taxon>
    </lineage>
</organism>
<dbReference type="EMBL" id="CAICTM010000322">
    <property type="protein sequence ID" value="CAB9507867.1"/>
    <property type="molecule type" value="Genomic_DNA"/>
</dbReference>
<evidence type="ECO:0000256" key="1">
    <source>
        <dbReference type="SAM" id="MobiDB-lite"/>
    </source>
</evidence>